<proteinExistence type="predicted"/>
<dbReference type="PATRIC" id="fig|1330330.3.peg.974"/>
<evidence type="ECO:0008006" key="4">
    <source>
        <dbReference type="Google" id="ProtNLM"/>
    </source>
</evidence>
<dbReference type="STRING" id="1330330.IX53_04840"/>
<reference evidence="2 3" key="1">
    <citation type="submission" date="2015-04" db="EMBL/GenBank/DDBJ databases">
        <title>Complete Genome Sequence of Kosmotoga pacifica SLHLJ1.</title>
        <authorList>
            <person name="Jiang L.J."/>
            <person name="Shao Z.Z."/>
            <person name="Jebbar M."/>
        </authorList>
    </citation>
    <scope>NUCLEOTIDE SEQUENCE [LARGE SCALE GENOMIC DNA]</scope>
    <source>
        <strain evidence="2 3">SLHLJ1</strain>
    </source>
</reference>
<dbReference type="GO" id="GO:0006935">
    <property type="term" value="P:chemotaxis"/>
    <property type="evidence" value="ECO:0007669"/>
    <property type="project" value="UniProtKB-KW"/>
</dbReference>
<evidence type="ECO:0000313" key="2">
    <source>
        <dbReference type="EMBL" id="AKI97251.1"/>
    </source>
</evidence>
<protein>
    <recommendedName>
        <fullName evidence="4">Chemotaxis protein CheC</fullName>
    </recommendedName>
</protein>
<dbReference type="Gene3D" id="3.40.1550.10">
    <property type="entry name" value="CheC-like"/>
    <property type="match status" value="1"/>
</dbReference>
<gene>
    <name evidence="2" type="ORF">IX53_04840</name>
</gene>
<accession>A0A0G2ZAX9</accession>
<name>A0A0G2ZAX9_9BACT</name>
<dbReference type="OrthoDB" id="9812187at2"/>
<dbReference type="EMBL" id="CP011232">
    <property type="protein sequence ID" value="AKI97251.1"/>
    <property type="molecule type" value="Genomic_DNA"/>
</dbReference>
<dbReference type="RefSeq" id="WP_047754385.1">
    <property type="nucleotide sequence ID" value="NZ_CAJUHA010000008.1"/>
</dbReference>
<keyword evidence="1" id="KW-0145">Chemotaxis</keyword>
<keyword evidence="3" id="KW-1185">Reference proteome</keyword>
<dbReference type="KEGG" id="kpf:IX53_04840"/>
<dbReference type="SUPFAM" id="SSF103039">
    <property type="entry name" value="CheC-like"/>
    <property type="match status" value="1"/>
</dbReference>
<evidence type="ECO:0000256" key="1">
    <source>
        <dbReference type="ARBA" id="ARBA00022500"/>
    </source>
</evidence>
<evidence type="ECO:0000313" key="3">
    <source>
        <dbReference type="Proteomes" id="UP000035159"/>
    </source>
</evidence>
<dbReference type="AlphaFoldDB" id="A0A0G2ZAX9"/>
<dbReference type="Proteomes" id="UP000035159">
    <property type="component" value="Chromosome"/>
</dbReference>
<sequence>MPEKRILNDLKEILRLGASQAARVLADLSGMTVELKITEIYKGVFGNRLEKPYFLMRQRVKGDPFNANFYFTMLGKEFLKFLAVLESPEVFNDYQEYDLVDSFLEVGNIISGNIISVFASFMNTIVEFELPTMVTVEQDPELVKKEFFFTKVYFEIKEIEVHGYVLLAFDEKTYAAMVKRLEEIING</sequence>
<dbReference type="InterPro" id="IPR028976">
    <property type="entry name" value="CheC-like_sf"/>
</dbReference>
<organism evidence="2 3">
    <name type="scientific">Kosmotoga pacifica</name>
    <dbReference type="NCBI Taxonomy" id="1330330"/>
    <lineage>
        <taxon>Bacteria</taxon>
        <taxon>Thermotogati</taxon>
        <taxon>Thermotogota</taxon>
        <taxon>Thermotogae</taxon>
        <taxon>Kosmotogales</taxon>
        <taxon>Kosmotogaceae</taxon>
        <taxon>Kosmotoga</taxon>
    </lineage>
</organism>